<feature type="binding site" evidence="2">
    <location>
        <position position="195"/>
    </location>
    <ligand>
        <name>a divalent metal cation</name>
        <dbReference type="ChEBI" id="CHEBI:60240"/>
        <label>2</label>
    </ligand>
</feature>
<dbReference type="CDD" id="cd01310">
    <property type="entry name" value="TatD_DNAse"/>
    <property type="match status" value="1"/>
</dbReference>
<dbReference type="PANTHER" id="PTHR46124">
    <property type="entry name" value="D-AMINOACYL-TRNA DEACYLASE"/>
    <property type="match status" value="1"/>
</dbReference>
<keyword evidence="1" id="KW-0378">Hydrolase</keyword>
<dbReference type="InterPro" id="IPR032466">
    <property type="entry name" value="Metal_Hydrolase"/>
</dbReference>
<feature type="binding site" evidence="2">
    <location>
        <position position="243"/>
    </location>
    <ligand>
        <name>a divalent metal cation</name>
        <dbReference type="ChEBI" id="CHEBI:60240"/>
        <label>1</label>
    </ligand>
</feature>
<dbReference type="SUPFAM" id="SSF51556">
    <property type="entry name" value="Metallo-dependent hydrolases"/>
    <property type="match status" value="1"/>
</dbReference>
<dbReference type="AlphaFoldDB" id="A0A2H0R0D4"/>
<dbReference type="InterPro" id="IPR018228">
    <property type="entry name" value="DNase_TatD-rel_CS"/>
</dbReference>
<dbReference type="PIRSF" id="PIRSF005902">
    <property type="entry name" value="DNase_TatD"/>
    <property type="match status" value="1"/>
</dbReference>
<dbReference type="InterPro" id="IPR001130">
    <property type="entry name" value="TatD-like"/>
</dbReference>
<dbReference type="Proteomes" id="UP000230828">
    <property type="component" value="Unassembled WGS sequence"/>
</dbReference>
<feature type="binding site" evidence="2">
    <location>
        <position position="129"/>
    </location>
    <ligand>
        <name>a divalent metal cation</name>
        <dbReference type="ChEBI" id="CHEBI:60240"/>
        <label>1</label>
    </ligand>
</feature>
<protein>
    <recommendedName>
        <fullName evidence="5">Hydrolase TatD</fullName>
    </recommendedName>
</protein>
<dbReference type="PROSITE" id="PS01091">
    <property type="entry name" value="TATD_3"/>
    <property type="match status" value="1"/>
</dbReference>
<name>A0A2H0R0D4_9BACT</name>
<dbReference type="Pfam" id="PF01026">
    <property type="entry name" value="TatD_DNase"/>
    <property type="match status" value="1"/>
</dbReference>
<dbReference type="GO" id="GO:0046872">
    <property type="term" value="F:metal ion binding"/>
    <property type="evidence" value="ECO:0007669"/>
    <property type="project" value="UniProtKB-KW"/>
</dbReference>
<dbReference type="GO" id="GO:0016788">
    <property type="term" value="F:hydrolase activity, acting on ester bonds"/>
    <property type="evidence" value="ECO:0007669"/>
    <property type="project" value="InterPro"/>
</dbReference>
<feature type="binding site" evidence="2">
    <location>
        <position position="167"/>
    </location>
    <ligand>
        <name>a divalent metal cation</name>
        <dbReference type="ChEBI" id="CHEBI:60240"/>
        <label>2</label>
    </ligand>
</feature>
<evidence type="ECO:0000313" key="3">
    <source>
        <dbReference type="EMBL" id="PIR39982.1"/>
    </source>
</evidence>
<feature type="binding site" evidence="2">
    <location>
        <position position="7"/>
    </location>
    <ligand>
        <name>a divalent metal cation</name>
        <dbReference type="ChEBI" id="CHEBI:60240"/>
        <label>1</label>
    </ligand>
</feature>
<proteinExistence type="predicted"/>
<gene>
    <name evidence="3" type="ORF">COV33_02275</name>
</gene>
<accession>A0A2H0R0D4</accession>
<evidence type="ECO:0000256" key="2">
    <source>
        <dbReference type="PIRSR" id="PIRSR005902-1"/>
    </source>
</evidence>
<evidence type="ECO:0000256" key="1">
    <source>
        <dbReference type="ARBA" id="ARBA00022801"/>
    </source>
</evidence>
<organism evidence="3 4">
    <name type="scientific">Candidatus Zambryskibacteria bacterium CG10_big_fil_rev_8_21_14_0_10_34_34</name>
    <dbReference type="NCBI Taxonomy" id="1975114"/>
    <lineage>
        <taxon>Bacteria</taxon>
        <taxon>Candidatus Zambryskiibacteriota</taxon>
    </lineage>
</organism>
<evidence type="ECO:0008006" key="5">
    <source>
        <dbReference type="Google" id="ProtNLM"/>
    </source>
</evidence>
<feature type="binding site" evidence="2">
    <location>
        <position position="9"/>
    </location>
    <ligand>
        <name>a divalent metal cation</name>
        <dbReference type="ChEBI" id="CHEBI:60240"/>
        <label>1</label>
    </ligand>
</feature>
<comment type="caution">
    <text evidence="3">The sequence shown here is derived from an EMBL/GenBank/DDBJ whole genome shotgun (WGS) entry which is preliminary data.</text>
</comment>
<reference evidence="3 4" key="1">
    <citation type="submission" date="2017-09" db="EMBL/GenBank/DDBJ databases">
        <title>Depth-based differentiation of microbial function through sediment-hosted aquifers and enrichment of novel symbionts in the deep terrestrial subsurface.</title>
        <authorList>
            <person name="Probst A.J."/>
            <person name="Ladd B."/>
            <person name="Jarett J.K."/>
            <person name="Geller-Mcgrath D.E."/>
            <person name="Sieber C.M."/>
            <person name="Emerson J.B."/>
            <person name="Anantharaman K."/>
            <person name="Thomas B.C."/>
            <person name="Malmstrom R."/>
            <person name="Stieglmeier M."/>
            <person name="Klingl A."/>
            <person name="Woyke T."/>
            <person name="Ryan C.M."/>
            <person name="Banfield J.F."/>
        </authorList>
    </citation>
    <scope>NUCLEOTIDE SEQUENCE [LARGE SCALE GENOMIC DNA]</scope>
    <source>
        <strain evidence="3">CG10_big_fil_rev_8_21_14_0_10_34_34</strain>
    </source>
</reference>
<keyword evidence="2" id="KW-0479">Metal-binding</keyword>
<dbReference type="Gene3D" id="3.20.20.140">
    <property type="entry name" value="Metal-dependent hydrolases"/>
    <property type="match status" value="1"/>
</dbReference>
<dbReference type="PANTHER" id="PTHR46124:SF2">
    <property type="entry name" value="D-AMINOACYL-TRNA DEACYLASE"/>
    <property type="match status" value="1"/>
</dbReference>
<sequence length="294" mass="33503">MRYIDIHCHLDSLDYDSDREEVLARMGEREIGAITIGADLESSKKAVDIAEQNENVWACIGVHPNHLIEKPDNIQKSQGEPLGVFFQGFPLEFSSLNIREVETNSPGELFDKEKFSKLVKNPKVVGIGECGLDYFRIKNESEKEKQKKLFQDQIEFAIKHNKLLMLHIRNAYDDSLDILGSYKKTYGEKLKGNVHFFAGDVSVAKKFLDIGFSMSFTGVITFTHDYDEVIKFIPQDSIMTETDAPWVAPIPFRGKRNEPSYVIEVIKKLAEIRGENVEVLNNQILENAKRVFGI</sequence>
<evidence type="ECO:0000313" key="4">
    <source>
        <dbReference type="Proteomes" id="UP000230828"/>
    </source>
</evidence>
<dbReference type="EMBL" id="PCXM01000039">
    <property type="protein sequence ID" value="PIR39982.1"/>
    <property type="molecule type" value="Genomic_DNA"/>
</dbReference>